<proteinExistence type="predicted"/>
<feature type="compositionally biased region" description="Basic and acidic residues" evidence="1">
    <location>
        <begin position="461"/>
        <end position="473"/>
    </location>
</feature>
<organism evidence="3 4">
    <name type="scientific">Actinocatenispora comari</name>
    <dbReference type="NCBI Taxonomy" id="2807577"/>
    <lineage>
        <taxon>Bacteria</taxon>
        <taxon>Bacillati</taxon>
        <taxon>Actinomycetota</taxon>
        <taxon>Actinomycetes</taxon>
        <taxon>Micromonosporales</taxon>
        <taxon>Micromonosporaceae</taxon>
        <taxon>Actinocatenispora</taxon>
    </lineage>
</organism>
<evidence type="ECO:0000313" key="4">
    <source>
        <dbReference type="Proteomes" id="UP000614996"/>
    </source>
</evidence>
<dbReference type="AlphaFoldDB" id="A0A8J4EQJ0"/>
<sequence>MAGVDNVQSVTEGYSFDGPCLDLGALLTGPDTVAAEAKVRIPLGMVNRHGLVAGATGSGKTKTLQVLAEQLSAAGVPVFLADVKGDLSGIAQPGVGNAKITARARSIGQDWAPAAVPAEYHSLGGRGPGIPIRVTISSFGPLLLSRVLDLNEVQESSLALVFHFADEHGLPLLDLKDLRSVVTYLTGEQGAAELAALGGLSKQTAGVLLRKLIAFADEGAEDFFGEPEFDTRELLRTADDGRGVISVLELSELQTKPTLFATFLMWLLADLYHDLPEVGDLDKPKLVFFFDEAHLLFDGASKAFVDAVTQTVRLIRSKGVGVFFVTQTPKDVAPDVLAQLGNRVQHALRAYTPDDAKALRATVSTFPKSGYDLAELLTSLGIGEAVVTVLSETGAPTPVAWTRLPAPTSTMGPLDPAELDRRVRESPRYARYAEPVDRESAYELLAAKLAPADEATPESRSAPEKRRTERDDPGMVQKVLGSTEVRGFLRSAASTAGREVFRSLFGTARRRR</sequence>
<dbReference type="Proteomes" id="UP000614996">
    <property type="component" value="Unassembled WGS sequence"/>
</dbReference>
<dbReference type="InterPro" id="IPR051162">
    <property type="entry name" value="T4SS_component"/>
</dbReference>
<comment type="caution">
    <text evidence="3">The sequence shown here is derived from an EMBL/GenBank/DDBJ whole genome shotgun (WGS) entry which is preliminary data.</text>
</comment>
<keyword evidence="4" id="KW-1185">Reference proteome</keyword>
<dbReference type="EMBL" id="BOPO01000109">
    <property type="protein sequence ID" value="GIL29874.1"/>
    <property type="molecule type" value="Genomic_DNA"/>
</dbReference>
<evidence type="ECO:0000256" key="1">
    <source>
        <dbReference type="SAM" id="MobiDB-lite"/>
    </source>
</evidence>
<gene>
    <name evidence="3" type="ORF">NUM_51280</name>
</gene>
<name>A0A8J4EQJ0_9ACTN</name>
<dbReference type="RefSeq" id="WP_207127534.1">
    <property type="nucleotide sequence ID" value="NZ_BOPO01000109.1"/>
</dbReference>
<protein>
    <submittedName>
        <fullName evidence="3">ATPase</fullName>
    </submittedName>
</protein>
<dbReference type="InterPro" id="IPR027417">
    <property type="entry name" value="P-loop_NTPase"/>
</dbReference>
<dbReference type="InterPro" id="IPR033186">
    <property type="entry name" value="HerA_C"/>
</dbReference>
<dbReference type="Pfam" id="PF05872">
    <property type="entry name" value="HerA_C"/>
    <property type="match status" value="1"/>
</dbReference>
<dbReference type="SUPFAM" id="SSF52540">
    <property type="entry name" value="P-loop containing nucleoside triphosphate hydrolases"/>
    <property type="match status" value="1"/>
</dbReference>
<dbReference type="PANTHER" id="PTHR30121">
    <property type="entry name" value="UNCHARACTERIZED PROTEIN YJGR-RELATED"/>
    <property type="match status" value="1"/>
</dbReference>
<evidence type="ECO:0000313" key="3">
    <source>
        <dbReference type="EMBL" id="GIL29874.1"/>
    </source>
</evidence>
<dbReference type="Gene3D" id="3.40.50.300">
    <property type="entry name" value="P-loop containing nucleotide triphosphate hydrolases"/>
    <property type="match status" value="2"/>
</dbReference>
<evidence type="ECO:0000259" key="2">
    <source>
        <dbReference type="Pfam" id="PF05872"/>
    </source>
</evidence>
<feature type="domain" description="Helicase HerA-like C-terminal" evidence="2">
    <location>
        <begin position="35"/>
        <end position="511"/>
    </location>
</feature>
<dbReference type="PANTHER" id="PTHR30121:SF6">
    <property type="entry name" value="SLR6007 PROTEIN"/>
    <property type="match status" value="1"/>
</dbReference>
<reference evidence="4" key="1">
    <citation type="journal article" date="2021" name="Int. J. Syst. Evol. Microbiol.">
        <title>Actinocatenispora comari sp. nov., an endophytic actinomycete isolated from aerial parts of Comarum salesowianum.</title>
        <authorList>
            <person name="Oyunbileg N."/>
            <person name="Iizaka Y."/>
            <person name="Hamada M."/>
            <person name="Davaapurev B.O."/>
            <person name="Fukumoto A."/>
            <person name="Tsetseg B."/>
            <person name="Kato F."/>
            <person name="Tamura T."/>
            <person name="Batkhuu J."/>
            <person name="Anzai Y."/>
        </authorList>
    </citation>
    <scope>NUCLEOTIDE SEQUENCE [LARGE SCALE GENOMIC DNA]</scope>
    <source>
        <strain evidence="4">NUM-2625</strain>
    </source>
</reference>
<feature type="region of interest" description="Disordered" evidence="1">
    <location>
        <begin position="448"/>
        <end position="479"/>
    </location>
</feature>
<accession>A0A8J4EQJ0</accession>